<reference evidence="3 4" key="1">
    <citation type="submission" date="2018-09" db="EMBL/GenBank/DDBJ databases">
        <title>Zymobacter palmae IAM14233 (=T109) whole genome analysis.</title>
        <authorList>
            <person name="Yanase H."/>
        </authorList>
    </citation>
    <scope>NUCLEOTIDE SEQUENCE [LARGE SCALE GENOMIC DNA]</scope>
    <source>
        <strain evidence="3 4">IAM14233</strain>
    </source>
</reference>
<dbReference type="Proteomes" id="UP000267342">
    <property type="component" value="Chromosome"/>
</dbReference>
<dbReference type="Pfam" id="PF14561">
    <property type="entry name" value="TPR_20"/>
    <property type="match status" value="1"/>
</dbReference>
<dbReference type="STRING" id="1123510.GCA_000620025_02220"/>
<dbReference type="CDD" id="cd02956">
    <property type="entry name" value="ybbN"/>
    <property type="match status" value="1"/>
</dbReference>
<feature type="region of interest" description="Disordered" evidence="1">
    <location>
        <begin position="1"/>
        <end position="28"/>
    </location>
</feature>
<dbReference type="Pfam" id="PF00085">
    <property type="entry name" value="Thioredoxin"/>
    <property type="match status" value="1"/>
</dbReference>
<dbReference type="SUPFAM" id="SSF52833">
    <property type="entry name" value="Thioredoxin-like"/>
    <property type="match status" value="1"/>
</dbReference>
<dbReference type="AlphaFoldDB" id="A0A348HCZ2"/>
<organism evidence="3 4">
    <name type="scientific">Zymobacter palmae</name>
    <dbReference type="NCBI Taxonomy" id="33074"/>
    <lineage>
        <taxon>Bacteria</taxon>
        <taxon>Pseudomonadati</taxon>
        <taxon>Pseudomonadota</taxon>
        <taxon>Gammaproteobacteria</taxon>
        <taxon>Oceanospirillales</taxon>
        <taxon>Halomonadaceae</taxon>
        <taxon>Zymobacter group</taxon>
        <taxon>Zymobacter</taxon>
    </lineage>
</organism>
<dbReference type="Gene3D" id="1.25.40.10">
    <property type="entry name" value="Tetratricopeptide repeat domain"/>
    <property type="match status" value="2"/>
</dbReference>
<dbReference type="InterPro" id="IPR036249">
    <property type="entry name" value="Thioredoxin-like_sf"/>
</dbReference>
<name>A0A348HCZ2_9GAMM</name>
<dbReference type="PANTHER" id="PTHR45663:SF11">
    <property type="entry name" value="GEO12009P1"/>
    <property type="match status" value="1"/>
</dbReference>
<dbReference type="GO" id="GO:0006950">
    <property type="term" value="P:response to stress"/>
    <property type="evidence" value="ECO:0007669"/>
    <property type="project" value="UniProtKB-ARBA"/>
</dbReference>
<dbReference type="SUPFAM" id="SSF48452">
    <property type="entry name" value="TPR-like"/>
    <property type="match status" value="1"/>
</dbReference>
<dbReference type="PANTHER" id="PTHR45663">
    <property type="entry name" value="GEO12009P1"/>
    <property type="match status" value="1"/>
</dbReference>
<evidence type="ECO:0000313" key="3">
    <source>
        <dbReference type="EMBL" id="BBG29494.1"/>
    </source>
</evidence>
<dbReference type="OrthoDB" id="9790390at2"/>
<feature type="domain" description="Thioredoxin" evidence="2">
    <location>
        <begin position="38"/>
        <end position="136"/>
    </location>
</feature>
<sequence length="313" mass="34142">MQIIDPRTGMPMRAASSTPHTETGAAPASSASPFIVDIDMHNFQQVVLEGSMQGAVMLVSWMPGHPDCAPLMQSLEKIANEYQGAFTLARLNIEEQQQIAMQLRVQQVPDVKLIVQGQMYGQFQGSQPEHKLREWLGQFLEAPESAEGDLKGQAEAALAAGDTATAQALYQQWIETAPEDPAPRIGLASVLVATHALEDAEQVLASLSEEDQATPDARAVKARLTFARQAPTPEEIAALGDADDLTSRTQRALRAIADGQYDEGLESLLSVMKADRAHDDGAARKLLIQVFEALGNDHPLTLQYRRRMFALLY</sequence>
<dbReference type="KEGG" id="zpl:ZBT109_0718"/>
<proteinExistence type="predicted"/>
<protein>
    <submittedName>
        <fullName evidence="3">Thioredoxin domain-containing protein</fullName>
    </submittedName>
</protein>
<keyword evidence="4" id="KW-1185">Reference proteome</keyword>
<evidence type="ECO:0000313" key="4">
    <source>
        <dbReference type="Proteomes" id="UP000267342"/>
    </source>
</evidence>
<accession>A0A348HCZ2</accession>
<evidence type="ECO:0000256" key="1">
    <source>
        <dbReference type="SAM" id="MobiDB-lite"/>
    </source>
</evidence>
<gene>
    <name evidence="3" type="ORF">ZBT109_0718</name>
</gene>
<dbReference type="EMBL" id="AP018933">
    <property type="protein sequence ID" value="BBG29494.1"/>
    <property type="molecule type" value="Genomic_DNA"/>
</dbReference>
<dbReference type="InterPro" id="IPR011990">
    <property type="entry name" value="TPR-like_helical_dom_sf"/>
</dbReference>
<evidence type="ECO:0000259" key="2">
    <source>
        <dbReference type="Pfam" id="PF00085"/>
    </source>
</evidence>
<dbReference type="Pfam" id="PF14559">
    <property type="entry name" value="TPR_19"/>
    <property type="match status" value="1"/>
</dbReference>
<dbReference type="GO" id="GO:0005737">
    <property type="term" value="C:cytoplasm"/>
    <property type="evidence" value="ECO:0007669"/>
    <property type="project" value="TreeGrafter"/>
</dbReference>
<dbReference type="Gene3D" id="3.40.30.10">
    <property type="entry name" value="Glutaredoxin"/>
    <property type="match status" value="1"/>
</dbReference>
<dbReference type="GO" id="GO:0015035">
    <property type="term" value="F:protein-disulfide reductase activity"/>
    <property type="evidence" value="ECO:0007669"/>
    <property type="project" value="TreeGrafter"/>
</dbReference>
<dbReference type="RefSeq" id="WP_027705294.1">
    <property type="nucleotide sequence ID" value="NZ_AP018933.1"/>
</dbReference>
<dbReference type="InterPro" id="IPR013766">
    <property type="entry name" value="Thioredoxin_domain"/>
</dbReference>